<evidence type="ECO:0000256" key="4">
    <source>
        <dbReference type="ARBA" id="ARBA00023163"/>
    </source>
</evidence>
<comment type="caution">
    <text evidence="9">The sequence shown here is derived from an EMBL/GenBank/DDBJ whole genome shotgun (WGS) entry which is preliminary data.</text>
</comment>
<comment type="subcellular location">
    <subcellularLocation>
        <location evidence="1">Nucleus</location>
    </subcellularLocation>
</comment>
<dbReference type="InterPro" id="IPR036879">
    <property type="entry name" value="TF_MADSbox_sf"/>
</dbReference>
<evidence type="ECO:0000313" key="10">
    <source>
        <dbReference type="Proteomes" id="UP001141552"/>
    </source>
</evidence>
<dbReference type="OrthoDB" id="1898716at2759"/>
<evidence type="ECO:0000256" key="2">
    <source>
        <dbReference type="ARBA" id="ARBA00023015"/>
    </source>
</evidence>
<reference evidence="9" key="1">
    <citation type="submission" date="2022-02" db="EMBL/GenBank/DDBJ databases">
        <authorList>
            <person name="Henning P.M."/>
            <person name="McCubbin A.G."/>
            <person name="Shore J.S."/>
        </authorList>
    </citation>
    <scope>NUCLEOTIDE SEQUENCE</scope>
    <source>
        <strain evidence="9">F60SS</strain>
        <tissue evidence="9">Leaves</tissue>
    </source>
</reference>
<reference evidence="9" key="2">
    <citation type="journal article" date="2023" name="Plants (Basel)">
        <title>Annotation of the Turnera subulata (Passifloraceae) Draft Genome Reveals the S-Locus Evolved after the Divergence of Turneroideae from Passifloroideae in a Stepwise Manner.</title>
        <authorList>
            <person name="Henning P.M."/>
            <person name="Roalson E.H."/>
            <person name="Mir W."/>
            <person name="McCubbin A.G."/>
            <person name="Shore J.S."/>
        </authorList>
    </citation>
    <scope>NUCLEOTIDE SEQUENCE</scope>
    <source>
        <strain evidence="9">F60SS</strain>
    </source>
</reference>
<dbReference type="GO" id="GO:0045944">
    <property type="term" value="P:positive regulation of transcription by RNA polymerase II"/>
    <property type="evidence" value="ECO:0007669"/>
    <property type="project" value="InterPro"/>
</dbReference>
<evidence type="ECO:0000256" key="1">
    <source>
        <dbReference type="ARBA" id="ARBA00004123"/>
    </source>
</evidence>
<dbReference type="GO" id="GO:0046983">
    <property type="term" value="F:protein dimerization activity"/>
    <property type="evidence" value="ECO:0007669"/>
    <property type="project" value="InterPro"/>
</dbReference>
<dbReference type="InterPro" id="IPR033896">
    <property type="entry name" value="MEF2-like_N"/>
</dbReference>
<dbReference type="EMBL" id="JAKUCV010004036">
    <property type="protein sequence ID" value="KAJ4836712.1"/>
    <property type="molecule type" value="Genomic_DNA"/>
</dbReference>
<accession>A0A9Q0FSG0</accession>
<dbReference type="GO" id="GO:0000977">
    <property type="term" value="F:RNA polymerase II transcription regulatory region sequence-specific DNA binding"/>
    <property type="evidence" value="ECO:0007669"/>
    <property type="project" value="InterPro"/>
</dbReference>
<gene>
    <name evidence="9" type="ORF">Tsubulata_031906</name>
</gene>
<feature type="domain" description="MADS-box" evidence="7">
    <location>
        <begin position="6"/>
        <end position="66"/>
    </location>
</feature>
<sequence>LARTNMVRGKIQMRKIENATSRQVTFSKRRNGLLKKAHELSVLCDAEVAVLIFSQRGRLFEFSSNEYAWKFVVVESNIEVINMQKTIDRYRKYAEVQVDTTSMEQHMQQLKHESAIMAKKIELLEGSKRKLLGQCLDACSIDQLEEIDKQLESSLSTIRARKAQMFKEQIDQLKARERLLLEENGKLSEKCGVEPWSQSAAHKAGPTYLSLSGKSAEVETGLFIGPPPVIRR</sequence>
<protein>
    <submittedName>
        <fullName evidence="9">Uncharacterized protein</fullName>
    </submittedName>
</protein>
<dbReference type="Gene3D" id="3.40.1810.10">
    <property type="entry name" value="Transcription factor, MADS-box"/>
    <property type="match status" value="1"/>
</dbReference>
<evidence type="ECO:0000259" key="7">
    <source>
        <dbReference type="PROSITE" id="PS50066"/>
    </source>
</evidence>
<evidence type="ECO:0000256" key="5">
    <source>
        <dbReference type="ARBA" id="ARBA00023242"/>
    </source>
</evidence>
<keyword evidence="4" id="KW-0804">Transcription</keyword>
<evidence type="ECO:0000256" key="3">
    <source>
        <dbReference type="ARBA" id="ARBA00023125"/>
    </source>
</evidence>
<dbReference type="PANTHER" id="PTHR48019">
    <property type="entry name" value="SERUM RESPONSE FACTOR HOMOLOG"/>
    <property type="match status" value="1"/>
</dbReference>
<keyword evidence="5" id="KW-0539">Nucleus</keyword>
<dbReference type="GO" id="GO:0003700">
    <property type="term" value="F:DNA-binding transcription factor activity"/>
    <property type="evidence" value="ECO:0007669"/>
    <property type="project" value="InterPro"/>
</dbReference>
<dbReference type="AlphaFoldDB" id="A0A9Q0FSG0"/>
<dbReference type="InterPro" id="IPR002487">
    <property type="entry name" value="TF_Kbox"/>
</dbReference>
<dbReference type="PROSITE" id="PS51297">
    <property type="entry name" value="K_BOX"/>
    <property type="match status" value="1"/>
</dbReference>
<dbReference type="Pfam" id="PF00319">
    <property type="entry name" value="SRF-TF"/>
    <property type="match status" value="1"/>
</dbReference>
<keyword evidence="2" id="KW-0805">Transcription regulation</keyword>
<dbReference type="PROSITE" id="PS00350">
    <property type="entry name" value="MADS_BOX_1"/>
    <property type="match status" value="1"/>
</dbReference>
<evidence type="ECO:0000256" key="6">
    <source>
        <dbReference type="SAM" id="Coils"/>
    </source>
</evidence>
<dbReference type="InterPro" id="IPR002100">
    <property type="entry name" value="TF_MADSbox"/>
</dbReference>
<dbReference type="PROSITE" id="PS50066">
    <property type="entry name" value="MADS_BOX_2"/>
    <property type="match status" value="1"/>
</dbReference>
<dbReference type="Proteomes" id="UP001141552">
    <property type="component" value="Unassembled WGS sequence"/>
</dbReference>
<feature type="non-terminal residue" evidence="9">
    <location>
        <position position="232"/>
    </location>
</feature>
<dbReference type="SMART" id="SM00432">
    <property type="entry name" value="MADS"/>
    <property type="match status" value="1"/>
</dbReference>
<organism evidence="9 10">
    <name type="scientific">Turnera subulata</name>
    <dbReference type="NCBI Taxonomy" id="218843"/>
    <lineage>
        <taxon>Eukaryota</taxon>
        <taxon>Viridiplantae</taxon>
        <taxon>Streptophyta</taxon>
        <taxon>Embryophyta</taxon>
        <taxon>Tracheophyta</taxon>
        <taxon>Spermatophyta</taxon>
        <taxon>Magnoliopsida</taxon>
        <taxon>eudicotyledons</taxon>
        <taxon>Gunneridae</taxon>
        <taxon>Pentapetalae</taxon>
        <taxon>rosids</taxon>
        <taxon>fabids</taxon>
        <taxon>Malpighiales</taxon>
        <taxon>Passifloraceae</taxon>
        <taxon>Turnera</taxon>
    </lineage>
</organism>
<feature type="coiled-coil region" evidence="6">
    <location>
        <begin position="163"/>
        <end position="190"/>
    </location>
</feature>
<dbReference type="InterPro" id="IPR050142">
    <property type="entry name" value="MADS-box/MEF2_TF"/>
</dbReference>
<dbReference type="Pfam" id="PF01486">
    <property type="entry name" value="K-box"/>
    <property type="match status" value="1"/>
</dbReference>
<keyword evidence="3" id="KW-0238">DNA-binding</keyword>
<dbReference type="SUPFAM" id="SSF55455">
    <property type="entry name" value="SRF-like"/>
    <property type="match status" value="1"/>
</dbReference>
<evidence type="ECO:0000259" key="8">
    <source>
        <dbReference type="PROSITE" id="PS51297"/>
    </source>
</evidence>
<dbReference type="PRINTS" id="PR00404">
    <property type="entry name" value="MADSDOMAIN"/>
</dbReference>
<proteinExistence type="predicted"/>
<dbReference type="GO" id="GO:0005634">
    <property type="term" value="C:nucleus"/>
    <property type="evidence" value="ECO:0007669"/>
    <property type="project" value="UniProtKB-SubCell"/>
</dbReference>
<keyword evidence="10" id="KW-1185">Reference proteome</keyword>
<evidence type="ECO:0000313" key="9">
    <source>
        <dbReference type="EMBL" id="KAJ4836712.1"/>
    </source>
</evidence>
<name>A0A9Q0FSG0_9ROSI</name>
<feature type="domain" description="K-box" evidence="8">
    <location>
        <begin position="107"/>
        <end position="197"/>
    </location>
</feature>
<keyword evidence="6" id="KW-0175">Coiled coil</keyword>
<dbReference type="CDD" id="cd00265">
    <property type="entry name" value="MADS_MEF2_like"/>
    <property type="match status" value="1"/>
</dbReference>